<proteinExistence type="predicted"/>
<dbReference type="GO" id="GO:0016209">
    <property type="term" value="F:antioxidant activity"/>
    <property type="evidence" value="ECO:0007669"/>
    <property type="project" value="InterPro"/>
</dbReference>
<dbReference type="InterPro" id="IPR000866">
    <property type="entry name" value="AhpC/TSA"/>
</dbReference>
<comment type="caution">
    <text evidence="3">The sequence shown here is derived from an EMBL/GenBank/DDBJ whole genome shotgun (WGS) entry which is preliminary data.</text>
</comment>
<dbReference type="GO" id="GO:0016491">
    <property type="term" value="F:oxidoreductase activity"/>
    <property type="evidence" value="ECO:0007669"/>
    <property type="project" value="InterPro"/>
</dbReference>
<gene>
    <name evidence="3" type="ORF">GCM10011379_16720</name>
</gene>
<protein>
    <recommendedName>
        <fullName evidence="2">Thioredoxin domain-containing protein</fullName>
    </recommendedName>
</protein>
<dbReference type="AlphaFoldDB" id="A0A917IV52"/>
<dbReference type="SUPFAM" id="SSF52833">
    <property type="entry name" value="Thioredoxin-like"/>
    <property type="match status" value="1"/>
</dbReference>
<dbReference type="InterPro" id="IPR036249">
    <property type="entry name" value="Thioredoxin-like_sf"/>
</dbReference>
<sequence length="417" mass="46724">MCALYNRIVRQHCVLAIALVFITNLNAQPPQAAATVTDTPKVMQVPFVKPTEGVIGLVPMTPFQKLQFEVNRALVLDLPDSAIAAVVKDSTHARAEAYLMLAKYYFLNGQHMQVARDFTEKAFYASGKQQAAALTEVQRKNALKGWKLTNRMMGFILAKQEKFDSACYYFSQGTDSINGTVLSGLPDDLYYVAVASSGDYKAVHSFITARIVAGDTADYLRRSLAAIFRRDISKQGRSFRLYYDSLAALAAKNEVAWESPYVAALRRDMLDLPGPAFVLYDSSGRGLSAGDLKGKVVVMDFWASWCIPCLASFRPLQSVIDKYRNDSNVVFLLINTHEKKADIVSWIGQYQIKRGYHFSIWYDKDHKVSDAYNAFPLPAKIILDKNGVMRFRTIGFPGAEPFVKELITMIELSRKPE</sequence>
<dbReference type="Gene3D" id="3.40.30.10">
    <property type="entry name" value="Glutaredoxin"/>
    <property type="match status" value="1"/>
</dbReference>
<dbReference type="Proteomes" id="UP000627292">
    <property type="component" value="Unassembled WGS sequence"/>
</dbReference>
<dbReference type="PROSITE" id="PS51352">
    <property type="entry name" value="THIOREDOXIN_2"/>
    <property type="match status" value="1"/>
</dbReference>
<dbReference type="InterPro" id="IPR050553">
    <property type="entry name" value="Thioredoxin_ResA/DsbE_sf"/>
</dbReference>
<dbReference type="InterPro" id="IPR013766">
    <property type="entry name" value="Thioredoxin_domain"/>
</dbReference>
<feature type="domain" description="Thioredoxin" evidence="2">
    <location>
        <begin position="268"/>
        <end position="415"/>
    </location>
</feature>
<dbReference type="EMBL" id="BMIB01000002">
    <property type="protein sequence ID" value="GGH64550.1"/>
    <property type="molecule type" value="Genomic_DNA"/>
</dbReference>
<reference evidence="3" key="1">
    <citation type="journal article" date="2014" name="Int. J. Syst. Evol. Microbiol.">
        <title>Complete genome sequence of Corynebacterium casei LMG S-19264T (=DSM 44701T), isolated from a smear-ripened cheese.</title>
        <authorList>
            <consortium name="US DOE Joint Genome Institute (JGI-PGF)"/>
            <person name="Walter F."/>
            <person name="Albersmeier A."/>
            <person name="Kalinowski J."/>
            <person name="Ruckert C."/>
        </authorList>
    </citation>
    <scope>NUCLEOTIDE SEQUENCE</scope>
    <source>
        <strain evidence="3">CGMCC 1.15290</strain>
    </source>
</reference>
<dbReference type="Pfam" id="PF00578">
    <property type="entry name" value="AhpC-TSA"/>
    <property type="match status" value="1"/>
</dbReference>
<reference evidence="3" key="2">
    <citation type="submission" date="2020-09" db="EMBL/GenBank/DDBJ databases">
        <authorList>
            <person name="Sun Q."/>
            <person name="Zhou Y."/>
        </authorList>
    </citation>
    <scope>NUCLEOTIDE SEQUENCE</scope>
    <source>
        <strain evidence="3">CGMCC 1.15290</strain>
    </source>
</reference>
<feature type="signal peptide" evidence="1">
    <location>
        <begin position="1"/>
        <end position="27"/>
    </location>
</feature>
<dbReference type="RefSeq" id="WP_188951577.1">
    <property type="nucleotide sequence ID" value="NZ_BMIB01000002.1"/>
</dbReference>
<organism evidence="3 4">
    <name type="scientific">Filimonas zeae</name>
    <dbReference type="NCBI Taxonomy" id="1737353"/>
    <lineage>
        <taxon>Bacteria</taxon>
        <taxon>Pseudomonadati</taxon>
        <taxon>Bacteroidota</taxon>
        <taxon>Chitinophagia</taxon>
        <taxon>Chitinophagales</taxon>
        <taxon>Chitinophagaceae</taxon>
        <taxon>Filimonas</taxon>
    </lineage>
</organism>
<dbReference type="PANTHER" id="PTHR42852">
    <property type="entry name" value="THIOL:DISULFIDE INTERCHANGE PROTEIN DSBE"/>
    <property type="match status" value="1"/>
</dbReference>
<keyword evidence="1" id="KW-0732">Signal</keyword>
<evidence type="ECO:0000313" key="3">
    <source>
        <dbReference type="EMBL" id="GGH64550.1"/>
    </source>
</evidence>
<accession>A0A917IV52</accession>
<evidence type="ECO:0000313" key="4">
    <source>
        <dbReference type="Proteomes" id="UP000627292"/>
    </source>
</evidence>
<evidence type="ECO:0000256" key="1">
    <source>
        <dbReference type="SAM" id="SignalP"/>
    </source>
</evidence>
<name>A0A917IV52_9BACT</name>
<dbReference type="CDD" id="cd02966">
    <property type="entry name" value="TlpA_like_family"/>
    <property type="match status" value="1"/>
</dbReference>
<dbReference type="PANTHER" id="PTHR42852:SF17">
    <property type="entry name" value="THIOREDOXIN-LIKE PROTEIN HI_1115"/>
    <property type="match status" value="1"/>
</dbReference>
<evidence type="ECO:0000259" key="2">
    <source>
        <dbReference type="PROSITE" id="PS51352"/>
    </source>
</evidence>
<feature type="chain" id="PRO_5037103235" description="Thioredoxin domain-containing protein" evidence="1">
    <location>
        <begin position="28"/>
        <end position="417"/>
    </location>
</feature>
<keyword evidence="4" id="KW-1185">Reference proteome</keyword>